<comment type="catalytic activity">
    <reaction evidence="8">
        <text>L-threonyl-[protein] + ATP = O-phospho-L-threonyl-[protein] + ADP + H(+)</text>
        <dbReference type="Rhea" id="RHEA:46608"/>
        <dbReference type="Rhea" id="RHEA-COMP:11060"/>
        <dbReference type="Rhea" id="RHEA-COMP:11605"/>
        <dbReference type="ChEBI" id="CHEBI:15378"/>
        <dbReference type="ChEBI" id="CHEBI:30013"/>
        <dbReference type="ChEBI" id="CHEBI:30616"/>
        <dbReference type="ChEBI" id="CHEBI:61977"/>
        <dbReference type="ChEBI" id="CHEBI:456216"/>
        <dbReference type="EC" id="2.7.11.1"/>
    </reaction>
</comment>
<comment type="subunit">
    <text evidence="2">Component of the EKC/KEOPS complex composed of at least BUD32, CGI121, GON7, KAE1 and PCC1; the whole complex dimerizes.</text>
</comment>
<dbReference type="AlphaFoldDB" id="A0AAD4ERA3"/>
<evidence type="ECO:0000256" key="5">
    <source>
        <dbReference type="ARBA" id="ARBA00019973"/>
    </source>
</evidence>
<dbReference type="GO" id="GO:0005524">
    <property type="term" value="F:ATP binding"/>
    <property type="evidence" value="ECO:0007669"/>
    <property type="project" value="InterPro"/>
</dbReference>
<comment type="function">
    <text evidence="1">Component of the EKC/KEOPS complex that is required for the formation of a threonylcarbamoyl group on adenosine at position 37 (t(6)A37) in tRNAs that read codons beginning with adenine. The complex is probably involved in the transfer of the threonylcarbamoyl moiety of threonylcarbamoyl-AMP (TC-AMP) to the N6 group of A37. BUD32 has ATPase activity in the context of the EKC/KEOPS complex and likely plays a supporting role to the catalytic subunit KAE1. The EKC/KEOPS complex also promotes both telomere uncapping and telomere elongation. The complex is required for efficient recruitment of transcriptional coactivators.</text>
</comment>
<dbReference type="PROSITE" id="PS00109">
    <property type="entry name" value="PROTEIN_KINASE_TYR"/>
    <property type="match status" value="1"/>
</dbReference>
<evidence type="ECO:0000256" key="2">
    <source>
        <dbReference type="ARBA" id="ARBA00011534"/>
    </source>
</evidence>
<keyword evidence="12" id="KW-1185">Reference proteome</keyword>
<protein>
    <recommendedName>
        <fullName evidence="5">EKC/KEOPS complex subunit BUD32</fullName>
        <ecNumber evidence="3">2.7.11.1</ecNumber>
    </recommendedName>
    <alternativeName>
        <fullName evidence="6 7">Atypical Serine/threonine protein kinase BUD32</fullName>
    </alternativeName>
    <alternativeName>
        <fullName evidence="4">EKC/KEOPS complex subunit bud32</fullName>
    </alternativeName>
</protein>
<evidence type="ECO:0000256" key="6">
    <source>
        <dbReference type="ARBA" id="ARBA00030980"/>
    </source>
</evidence>
<reference evidence="11" key="1">
    <citation type="submission" date="2023-02" db="EMBL/GenBank/DDBJ databases">
        <authorList>
            <person name="Palmer J.M."/>
        </authorList>
    </citation>
    <scope>NUCLEOTIDE SEQUENCE</scope>
    <source>
        <strain evidence="11">FW57</strain>
    </source>
</reference>
<dbReference type="PROSITE" id="PS50011">
    <property type="entry name" value="PROTEIN_KINASE_DOM"/>
    <property type="match status" value="1"/>
</dbReference>
<dbReference type="InterPro" id="IPR011009">
    <property type="entry name" value="Kinase-like_dom_sf"/>
</dbReference>
<feature type="domain" description="Protein kinase" evidence="10">
    <location>
        <begin position="113"/>
        <end position="424"/>
    </location>
</feature>
<evidence type="ECO:0000256" key="7">
    <source>
        <dbReference type="ARBA" id="ARBA00033194"/>
    </source>
</evidence>
<evidence type="ECO:0000256" key="4">
    <source>
        <dbReference type="ARBA" id="ARBA00013948"/>
    </source>
</evidence>
<name>A0AAD4ERA3_9PEZI</name>
<evidence type="ECO:0000256" key="3">
    <source>
        <dbReference type="ARBA" id="ARBA00012513"/>
    </source>
</evidence>
<dbReference type="SUPFAM" id="SSF56112">
    <property type="entry name" value="Protein kinase-like (PK-like)"/>
    <property type="match status" value="1"/>
</dbReference>
<accession>A0AAD4ERA3</accession>
<organism evidence="11 12">
    <name type="scientific">Staphylotrichum longicolle</name>
    <dbReference type="NCBI Taxonomy" id="669026"/>
    <lineage>
        <taxon>Eukaryota</taxon>
        <taxon>Fungi</taxon>
        <taxon>Dikarya</taxon>
        <taxon>Ascomycota</taxon>
        <taxon>Pezizomycotina</taxon>
        <taxon>Sordariomycetes</taxon>
        <taxon>Sordariomycetidae</taxon>
        <taxon>Sordariales</taxon>
        <taxon>Chaetomiaceae</taxon>
        <taxon>Staphylotrichum</taxon>
    </lineage>
</organism>
<proteinExistence type="predicted"/>
<evidence type="ECO:0000313" key="12">
    <source>
        <dbReference type="Proteomes" id="UP001197093"/>
    </source>
</evidence>
<dbReference type="InterPro" id="IPR008266">
    <property type="entry name" value="Tyr_kinase_AS"/>
</dbReference>
<dbReference type="GO" id="GO:0004674">
    <property type="term" value="F:protein serine/threonine kinase activity"/>
    <property type="evidence" value="ECO:0007669"/>
    <property type="project" value="UniProtKB-EC"/>
</dbReference>
<evidence type="ECO:0000256" key="1">
    <source>
        <dbReference type="ARBA" id="ARBA00003747"/>
    </source>
</evidence>
<evidence type="ECO:0000313" key="11">
    <source>
        <dbReference type="EMBL" id="KAG7285951.1"/>
    </source>
</evidence>
<dbReference type="SMART" id="SM00220">
    <property type="entry name" value="S_TKc"/>
    <property type="match status" value="1"/>
</dbReference>
<dbReference type="InterPro" id="IPR000719">
    <property type="entry name" value="Prot_kinase_dom"/>
</dbReference>
<comment type="catalytic activity">
    <reaction evidence="9">
        <text>L-seryl-[protein] + ATP = O-phospho-L-seryl-[protein] + ADP + H(+)</text>
        <dbReference type="Rhea" id="RHEA:17989"/>
        <dbReference type="Rhea" id="RHEA-COMP:9863"/>
        <dbReference type="Rhea" id="RHEA-COMP:11604"/>
        <dbReference type="ChEBI" id="CHEBI:15378"/>
        <dbReference type="ChEBI" id="CHEBI:29999"/>
        <dbReference type="ChEBI" id="CHEBI:30616"/>
        <dbReference type="ChEBI" id="CHEBI:83421"/>
        <dbReference type="ChEBI" id="CHEBI:456216"/>
        <dbReference type="EC" id="2.7.11.1"/>
    </reaction>
</comment>
<comment type="caution">
    <text evidence="11">The sequence shown here is derived from an EMBL/GenBank/DDBJ whole genome shotgun (WGS) entry which is preliminary data.</text>
</comment>
<gene>
    <name evidence="11" type="ORF">NEMBOFW57_008247</name>
</gene>
<dbReference type="Gene3D" id="1.10.510.10">
    <property type="entry name" value="Transferase(Phosphotransferase) domain 1"/>
    <property type="match status" value="1"/>
</dbReference>
<dbReference type="EMBL" id="JAHCVI010000004">
    <property type="protein sequence ID" value="KAG7285951.1"/>
    <property type="molecule type" value="Genomic_DNA"/>
</dbReference>
<evidence type="ECO:0000256" key="9">
    <source>
        <dbReference type="ARBA" id="ARBA00048679"/>
    </source>
</evidence>
<dbReference type="EC" id="2.7.11.1" evidence="3"/>
<evidence type="ECO:0000259" key="10">
    <source>
        <dbReference type="PROSITE" id="PS50011"/>
    </source>
</evidence>
<dbReference type="Proteomes" id="UP001197093">
    <property type="component" value="Unassembled WGS sequence"/>
</dbReference>
<evidence type="ECO:0000256" key="8">
    <source>
        <dbReference type="ARBA" id="ARBA00047899"/>
    </source>
</evidence>
<sequence>MGYFDEYELDSRFKSTFESWTPVHGFYHIVSDWDQRRTISVCTSEKKDEEFVFEALYELIDEIPADVVKIKVSNDFKLLWSSADPDEDSAMVPFYPGLALFPGHLPKIRRSQLTEIERLGLHADHVTYEPASGDGRHAVFKYYTNEGNVAMFWHEINCTLRIPKHPNIVPFDRLVVESAGPSCPDQVVGFTTPFIPGGTIRDNVSRVFRLKHVRQLTTAIDYLNLRLGIVHGDICPWNLLIDPETDDLKVFDFNLGAKLGWEGDVAHGRTFQYEEARNDVKLAIFTLYEIITRDLSFREENYPEELDVSMVMDKEDWEKHPDVRLEEGVAVSEYRQVLEDWVRARKTVDAELTHYKQAPDYIDWPPVPEFPLVDCAGSMMRRRAQMRQGMVRRGEPFIKWVRPPTSHLPLPAGQRLLATGEIVS</sequence>